<dbReference type="Pfam" id="PF09082">
    <property type="entry name" value="DUF1922"/>
    <property type="match status" value="1"/>
</dbReference>
<name>A0ABT4IGN2_9EURY</name>
<dbReference type="EMBL" id="JAPTGB010000012">
    <property type="protein sequence ID" value="MCZ0860900.1"/>
    <property type="molecule type" value="Genomic_DNA"/>
</dbReference>
<dbReference type="Proteomes" id="UP001141422">
    <property type="component" value="Unassembled WGS sequence"/>
</dbReference>
<protein>
    <submittedName>
        <fullName evidence="2">DUF1922 domain-containing protein</fullName>
    </submittedName>
</protein>
<gene>
    <name evidence="2" type="ORF">O0S10_06625</name>
</gene>
<accession>A0ABT4IGN2</accession>
<reference evidence="2" key="1">
    <citation type="submission" date="2022-12" db="EMBL/GenBank/DDBJ databases">
        <title>Isolation and characterisation of novel Methanocorpusculum spp. from native Australian herbivores indicates the genus is ancestrally host-associated.</title>
        <authorList>
            <person name="Volmer J.G."/>
            <person name="Soo R.M."/>
            <person name="Evans P.N."/>
            <person name="Hoedt E.C."/>
            <person name="Astorga Alsina A.L."/>
            <person name="Woodcroft B.J."/>
            <person name="Tyson G.W."/>
            <person name="Hugenholtz P."/>
            <person name="Morrison M."/>
        </authorList>
    </citation>
    <scope>NUCLEOTIDE SEQUENCE</scope>
    <source>
        <strain evidence="2">MG</strain>
    </source>
</reference>
<evidence type="ECO:0000313" key="3">
    <source>
        <dbReference type="Proteomes" id="UP001141422"/>
    </source>
</evidence>
<proteinExistence type="predicted"/>
<dbReference type="RefSeq" id="WP_268925099.1">
    <property type="nucleotide sequence ID" value="NZ_JAPTGB010000012.1"/>
</dbReference>
<organism evidence="2 3">
    <name type="scientific">Methanocorpusculum petauri</name>
    <dbReference type="NCBI Taxonomy" id="3002863"/>
    <lineage>
        <taxon>Archaea</taxon>
        <taxon>Methanobacteriati</taxon>
        <taxon>Methanobacteriota</taxon>
        <taxon>Stenosarchaea group</taxon>
        <taxon>Methanomicrobia</taxon>
        <taxon>Methanomicrobiales</taxon>
        <taxon>Methanocorpusculaceae</taxon>
        <taxon>Methanocorpusculum</taxon>
    </lineage>
</organism>
<dbReference type="Gene3D" id="3.90.820.10">
    <property type="entry name" value="Structural Genomics, Unknown Function 30-nov-00 1gh9 Mol_id"/>
    <property type="match status" value="1"/>
</dbReference>
<comment type="caution">
    <text evidence="2">The sequence shown here is derived from an EMBL/GenBank/DDBJ whole genome shotgun (WGS) entry which is preliminary data.</text>
</comment>
<sequence length="87" mass="9238">MIREGFAVIGCTRCRRMQVADLAHATKTCICGHKIDLAKTKLLAVSDSADEAGAILRSFTAPKNSGFVSAASMHSSSLADKTPKKDK</sequence>
<keyword evidence="3" id="KW-1185">Reference proteome</keyword>
<evidence type="ECO:0000259" key="1">
    <source>
        <dbReference type="Pfam" id="PF09082"/>
    </source>
</evidence>
<feature type="domain" description="DUF1922" evidence="1">
    <location>
        <begin position="8"/>
        <end position="59"/>
    </location>
</feature>
<dbReference type="InterPro" id="IPR015166">
    <property type="entry name" value="DUF1922"/>
</dbReference>
<dbReference type="InterPro" id="IPR036304">
    <property type="entry name" value="MTH1184"/>
</dbReference>
<evidence type="ECO:0000313" key="2">
    <source>
        <dbReference type="EMBL" id="MCZ0860900.1"/>
    </source>
</evidence>
<dbReference type="SUPFAM" id="SSF57821">
    <property type="entry name" value="Hypothetical protein MTH1184"/>
    <property type="match status" value="1"/>
</dbReference>